<dbReference type="Gene3D" id="2.150.10.10">
    <property type="entry name" value="Serralysin-like metalloprotease, C-terminal"/>
    <property type="match status" value="1"/>
</dbReference>
<keyword evidence="3" id="KW-1185">Reference proteome</keyword>
<feature type="domain" description="DUF4214" evidence="1">
    <location>
        <begin position="51"/>
        <end position="107"/>
    </location>
</feature>
<sequence>MSSDLQTYQNQVAELYIVFFGRAPEAEGMNHWVQALSNGATIHDLAVGFSKSDEYQSHYGDLSASEAIRRFYQNALDRAADPRGLDYWLNKIDQGHTFYEVAVGKIEAAFAGGDDVDTNDTAIVRNKVEVAKYVALTLASNDQQLVDGALDGVTTDPSQVLRVKAALTNMSISLPQHIEGTAGSDTLIGGSSNDRIIGHAGADVLIGNEGADTFRFEPGDSGTTLESADVIIDFNADEDRLTSDLSFWGPGSPFEIMERFVWIEETGPESFYELESRVNEVFSKGFDDPRAEKIPYIYVVPNAADSGDTWVILNREDHRSFGGNDSLIILRGVGEDYEISPLNFFGF</sequence>
<evidence type="ECO:0000313" key="2">
    <source>
        <dbReference type="EMBL" id="UOD50388.1"/>
    </source>
</evidence>
<evidence type="ECO:0000313" key="3">
    <source>
        <dbReference type="Proteomes" id="UP000831607"/>
    </source>
</evidence>
<dbReference type="Pfam" id="PF13946">
    <property type="entry name" value="DUF4214"/>
    <property type="match status" value="1"/>
</dbReference>
<organism evidence="2 3">
    <name type="scientific">Orrella daihaiensis</name>
    <dbReference type="NCBI Taxonomy" id="2782176"/>
    <lineage>
        <taxon>Bacteria</taxon>
        <taxon>Pseudomonadati</taxon>
        <taxon>Pseudomonadota</taxon>
        <taxon>Betaproteobacteria</taxon>
        <taxon>Burkholderiales</taxon>
        <taxon>Alcaligenaceae</taxon>
        <taxon>Orrella</taxon>
    </lineage>
</organism>
<dbReference type="Proteomes" id="UP000831607">
    <property type="component" value="Chromosome"/>
</dbReference>
<name>A0ABY4AK95_9BURK</name>
<dbReference type="RefSeq" id="WP_243478792.1">
    <property type="nucleotide sequence ID" value="NZ_CP063982.1"/>
</dbReference>
<dbReference type="InterPro" id="IPR011049">
    <property type="entry name" value="Serralysin-like_metalloprot_C"/>
</dbReference>
<accession>A0ABY4AK95</accession>
<dbReference type="PRINTS" id="PR00313">
    <property type="entry name" value="CABNDNGRPT"/>
</dbReference>
<gene>
    <name evidence="2" type="ORF">DHf2319_00075</name>
</gene>
<dbReference type="InterPro" id="IPR001343">
    <property type="entry name" value="Hemolysn_Ca-bd"/>
</dbReference>
<reference evidence="2 3" key="1">
    <citation type="submission" date="2020-11" db="EMBL/GenBank/DDBJ databases">
        <title>Algicoccus daihaiensis sp.nov., isolated from Daihai Lake in Inner Mongolia.</title>
        <authorList>
            <person name="Kai J."/>
        </authorList>
    </citation>
    <scope>NUCLEOTIDE SEQUENCE [LARGE SCALE GENOMIC DNA]</scope>
    <source>
        <strain evidence="3">f23</strain>
    </source>
</reference>
<evidence type="ECO:0000259" key="1">
    <source>
        <dbReference type="Pfam" id="PF13946"/>
    </source>
</evidence>
<proteinExistence type="predicted"/>
<dbReference type="InterPro" id="IPR025282">
    <property type="entry name" value="DUF4214"/>
</dbReference>
<dbReference type="Pfam" id="PF00353">
    <property type="entry name" value="HemolysinCabind"/>
    <property type="match status" value="1"/>
</dbReference>
<dbReference type="SUPFAM" id="SSF51120">
    <property type="entry name" value="beta-Roll"/>
    <property type="match status" value="1"/>
</dbReference>
<dbReference type="EMBL" id="CP063982">
    <property type="protein sequence ID" value="UOD50388.1"/>
    <property type="molecule type" value="Genomic_DNA"/>
</dbReference>
<protein>
    <submittedName>
        <fullName evidence="2">DUF4214 domain-containing protein</fullName>
    </submittedName>
</protein>